<proteinExistence type="predicted"/>
<dbReference type="Proteomes" id="UP000234323">
    <property type="component" value="Unassembled WGS sequence"/>
</dbReference>
<organism evidence="2 3">
    <name type="scientific">Rhizophagus irregularis</name>
    <dbReference type="NCBI Taxonomy" id="588596"/>
    <lineage>
        <taxon>Eukaryota</taxon>
        <taxon>Fungi</taxon>
        <taxon>Fungi incertae sedis</taxon>
        <taxon>Mucoromycota</taxon>
        <taxon>Glomeromycotina</taxon>
        <taxon>Glomeromycetes</taxon>
        <taxon>Glomerales</taxon>
        <taxon>Glomeraceae</taxon>
        <taxon>Rhizophagus</taxon>
    </lineage>
</organism>
<dbReference type="SUPFAM" id="SSF54236">
    <property type="entry name" value="Ubiquitin-like"/>
    <property type="match status" value="1"/>
</dbReference>
<feature type="domain" description="Ubiquitin-like" evidence="1">
    <location>
        <begin position="1"/>
        <end position="75"/>
    </location>
</feature>
<dbReference type="InterPro" id="IPR000626">
    <property type="entry name" value="Ubiquitin-like_dom"/>
</dbReference>
<dbReference type="Gene3D" id="3.10.20.90">
    <property type="entry name" value="Phosphatidylinositol 3-kinase Catalytic Subunit, Chain A, domain 1"/>
    <property type="match status" value="1"/>
</dbReference>
<dbReference type="AlphaFoldDB" id="A0A2I1G549"/>
<dbReference type="InterPro" id="IPR029071">
    <property type="entry name" value="Ubiquitin-like_domsf"/>
</dbReference>
<protein>
    <submittedName>
        <fullName evidence="2">Ubiquitin</fullName>
    </submittedName>
</protein>
<reference evidence="2 3" key="1">
    <citation type="submission" date="2015-10" db="EMBL/GenBank/DDBJ databases">
        <title>Genome analyses suggest a sexual origin of heterokaryosis in a supposedly ancient asexual fungus.</title>
        <authorList>
            <person name="Ropars J."/>
            <person name="Sedzielewska K."/>
            <person name="Noel J."/>
            <person name="Charron P."/>
            <person name="Farinelli L."/>
            <person name="Marton T."/>
            <person name="Kruger M."/>
            <person name="Pelin A."/>
            <person name="Brachmann A."/>
            <person name="Corradi N."/>
        </authorList>
    </citation>
    <scope>NUCLEOTIDE SEQUENCE [LARGE SCALE GENOMIC DNA]</scope>
    <source>
        <strain evidence="2 3">A4</strain>
    </source>
</reference>
<keyword evidence="3" id="KW-1185">Reference proteome</keyword>
<dbReference type="PANTHER" id="PTHR10666">
    <property type="entry name" value="UBIQUITIN"/>
    <property type="match status" value="1"/>
</dbReference>
<dbReference type="PRINTS" id="PR00348">
    <property type="entry name" value="UBIQUITIN"/>
</dbReference>
<sequence length="75" mass="8367">MLIKIGTQTGKEFELDIENSDTLEKIKERIEETTGVPPAQQRIIFSGRQLDDKKTVKDYGIVAGAVLHLELALRG</sequence>
<gene>
    <name evidence="2" type="ORF">RhiirA4_396459</name>
</gene>
<dbReference type="PROSITE" id="PS50053">
    <property type="entry name" value="UBIQUITIN_2"/>
    <property type="match status" value="1"/>
</dbReference>
<dbReference type="InterPro" id="IPR050158">
    <property type="entry name" value="Ubiquitin_ubiquitin-like"/>
</dbReference>
<dbReference type="InterPro" id="IPR019956">
    <property type="entry name" value="Ubiquitin_dom"/>
</dbReference>
<dbReference type="InterPro" id="IPR019954">
    <property type="entry name" value="Ubiquitin_CS"/>
</dbReference>
<comment type="caution">
    <text evidence="2">The sequence shown here is derived from an EMBL/GenBank/DDBJ whole genome shotgun (WGS) entry which is preliminary data.</text>
</comment>
<evidence type="ECO:0000313" key="3">
    <source>
        <dbReference type="Proteomes" id="UP000234323"/>
    </source>
</evidence>
<dbReference type="EMBL" id="LLXI01000166">
    <property type="protein sequence ID" value="PKY41768.1"/>
    <property type="molecule type" value="Genomic_DNA"/>
</dbReference>
<accession>A0A2I1G549</accession>
<dbReference type="Pfam" id="PF00240">
    <property type="entry name" value="ubiquitin"/>
    <property type="match status" value="1"/>
</dbReference>
<dbReference type="SMART" id="SM00213">
    <property type="entry name" value="UBQ"/>
    <property type="match status" value="1"/>
</dbReference>
<name>A0A2I1G549_9GLOM</name>
<dbReference type="VEuPathDB" id="FungiDB:RhiirA1_249854"/>
<evidence type="ECO:0000313" key="2">
    <source>
        <dbReference type="EMBL" id="PKY41768.1"/>
    </source>
</evidence>
<dbReference type="PROSITE" id="PS00299">
    <property type="entry name" value="UBIQUITIN_1"/>
    <property type="match status" value="1"/>
</dbReference>
<evidence type="ECO:0000259" key="1">
    <source>
        <dbReference type="PROSITE" id="PS50053"/>
    </source>
</evidence>